<dbReference type="STRING" id="1073089.A0A1L9R7D2"/>
<evidence type="ECO:0000313" key="3">
    <source>
        <dbReference type="Proteomes" id="UP000184383"/>
    </source>
</evidence>
<dbReference type="RefSeq" id="XP_040684474.1">
    <property type="nucleotide sequence ID" value="XM_040828861.1"/>
</dbReference>
<protein>
    <submittedName>
        <fullName evidence="2">Uncharacterized protein</fullName>
    </submittedName>
</protein>
<dbReference type="OrthoDB" id="5420247at2759"/>
<dbReference type="GeneID" id="63744709"/>
<organism evidence="2 3">
    <name type="scientific">Aspergillus wentii DTO 134E9</name>
    <dbReference type="NCBI Taxonomy" id="1073089"/>
    <lineage>
        <taxon>Eukaryota</taxon>
        <taxon>Fungi</taxon>
        <taxon>Dikarya</taxon>
        <taxon>Ascomycota</taxon>
        <taxon>Pezizomycotina</taxon>
        <taxon>Eurotiomycetes</taxon>
        <taxon>Eurotiomycetidae</taxon>
        <taxon>Eurotiales</taxon>
        <taxon>Aspergillaceae</taxon>
        <taxon>Aspergillus</taxon>
        <taxon>Aspergillus subgen. Cremei</taxon>
    </lineage>
</organism>
<evidence type="ECO:0000313" key="2">
    <source>
        <dbReference type="EMBL" id="OJJ30797.1"/>
    </source>
</evidence>
<name>A0A1L9R7D2_ASPWE</name>
<accession>A0A1L9R7D2</accession>
<dbReference type="Proteomes" id="UP000184383">
    <property type="component" value="Unassembled WGS sequence"/>
</dbReference>
<feature type="transmembrane region" description="Helical" evidence="1">
    <location>
        <begin position="185"/>
        <end position="203"/>
    </location>
</feature>
<feature type="transmembrane region" description="Helical" evidence="1">
    <location>
        <begin position="96"/>
        <end position="116"/>
    </location>
</feature>
<feature type="transmembrane region" description="Helical" evidence="1">
    <location>
        <begin position="41"/>
        <end position="60"/>
    </location>
</feature>
<keyword evidence="3" id="KW-1185">Reference proteome</keyword>
<dbReference type="PANTHER" id="PTHR42029">
    <property type="entry name" value="AN04G07800"/>
    <property type="match status" value="1"/>
</dbReference>
<feature type="transmembrane region" description="Helical" evidence="1">
    <location>
        <begin position="215"/>
        <end position="238"/>
    </location>
</feature>
<dbReference type="AlphaFoldDB" id="A0A1L9R7D2"/>
<feature type="transmembrane region" description="Helical" evidence="1">
    <location>
        <begin position="137"/>
        <end position="158"/>
    </location>
</feature>
<keyword evidence="1" id="KW-0472">Membrane</keyword>
<keyword evidence="1" id="KW-1133">Transmembrane helix</keyword>
<sequence>MPPSATIESRLLVSPQADKDNNTVFGDWRSTGNAEVLILEAWGEGFMFGALLIMSVITIANMRRKVLLHKLILLELILAMSHDTFCFMSFRGYGWYLSSTAALLYCSYFTHNVIAWMKIAPFFSGPQVFFGPTFCNWVRWIYLTTLAMSAPVLIFQMFNNFRFFSNTSRLYEHVRPYETLLRDPWWLFSCLTLIYMIQRCYSLNIVKVVAQYPRFSILFAAMCMALAFTIMDILASILPSLSITYGINPYWKLALVFRCLTDNIMLDNFQSVLQQLLEDSTTMQCTMNMSLHDADHYG</sequence>
<reference evidence="3" key="1">
    <citation type="journal article" date="2017" name="Genome Biol.">
        <title>Comparative genomics reveals high biological diversity and specific adaptations in the industrially and medically important fungal genus Aspergillus.</title>
        <authorList>
            <person name="de Vries R.P."/>
            <person name="Riley R."/>
            <person name="Wiebenga A."/>
            <person name="Aguilar-Osorio G."/>
            <person name="Amillis S."/>
            <person name="Uchima C.A."/>
            <person name="Anderluh G."/>
            <person name="Asadollahi M."/>
            <person name="Askin M."/>
            <person name="Barry K."/>
            <person name="Battaglia E."/>
            <person name="Bayram O."/>
            <person name="Benocci T."/>
            <person name="Braus-Stromeyer S.A."/>
            <person name="Caldana C."/>
            <person name="Canovas D."/>
            <person name="Cerqueira G.C."/>
            <person name="Chen F."/>
            <person name="Chen W."/>
            <person name="Choi C."/>
            <person name="Clum A."/>
            <person name="Dos Santos R.A."/>
            <person name="Damasio A.R."/>
            <person name="Diallinas G."/>
            <person name="Emri T."/>
            <person name="Fekete E."/>
            <person name="Flipphi M."/>
            <person name="Freyberg S."/>
            <person name="Gallo A."/>
            <person name="Gournas C."/>
            <person name="Habgood R."/>
            <person name="Hainaut M."/>
            <person name="Harispe M.L."/>
            <person name="Henrissat B."/>
            <person name="Hilden K.S."/>
            <person name="Hope R."/>
            <person name="Hossain A."/>
            <person name="Karabika E."/>
            <person name="Karaffa L."/>
            <person name="Karanyi Z."/>
            <person name="Krasevec N."/>
            <person name="Kuo A."/>
            <person name="Kusch H."/>
            <person name="LaButti K."/>
            <person name="Lagendijk E.L."/>
            <person name="Lapidus A."/>
            <person name="Levasseur A."/>
            <person name="Lindquist E."/>
            <person name="Lipzen A."/>
            <person name="Logrieco A.F."/>
            <person name="MacCabe A."/>
            <person name="Maekelae M.R."/>
            <person name="Malavazi I."/>
            <person name="Melin P."/>
            <person name="Meyer V."/>
            <person name="Mielnichuk N."/>
            <person name="Miskei M."/>
            <person name="Molnar A.P."/>
            <person name="Mule G."/>
            <person name="Ngan C.Y."/>
            <person name="Orejas M."/>
            <person name="Orosz E."/>
            <person name="Ouedraogo J.P."/>
            <person name="Overkamp K.M."/>
            <person name="Park H.-S."/>
            <person name="Perrone G."/>
            <person name="Piumi F."/>
            <person name="Punt P.J."/>
            <person name="Ram A.F."/>
            <person name="Ramon A."/>
            <person name="Rauscher S."/>
            <person name="Record E."/>
            <person name="Riano-Pachon D.M."/>
            <person name="Robert V."/>
            <person name="Roehrig J."/>
            <person name="Ruller R."/>
            <person name="Salamov A."/>
            <person name="Salih N.S."/>
            <person name="Samson R.A."/>
            <person name="Sandor E."/>
            <person name="Sanguinetti M."/>
            <person name="Schuetze T."/>
            <person name="Sepcic K."/>
            <person name="Shelest E."/>
            <person name="Sherlock G."/>
            <person name="Sophianopoulou V."/>
            <person name="Squina F.M."/>
            <person name="Sun H."/>
            <person name="Susca A."/>
            <person name="Todd R.B."/>
            <person name="Tsang A."/>
            <person name="Unkles S.E."/>
            <person name="van de Wiele N."/>
            <person name="van Rossen-Uffink D."/>
            <person name="Oliveira J.V."/>
            <person name="Vesth T.C."/>
            <person name="Visser J."/>
            <person name="Yu J.-H."/>
            <person name="Zhou M."/>
            <person name="Andersen M.R."/>
            <person name="Archer D.B."/>
            <person name="Baker S.E."/>
            <person name="Benoit I."/>
            <person name="Brakhage A.A."/>
            <person name="Braus G.H."/>
            <person name="Fischer R."/>
            <person name="Frisvad J.C."/>
            <person name="Goldman G.H."/>
            <person name="Houbraken J."/>
            <person name="Oakley B."/>
            <person name="Pocsi I."/>
            <person name="Scazzocchio C."/>
            <person name="Seiboth B."/>
            <person name="vanKuyk P.A."/>
            <person name="Wortman J."/>
            <person name="Dyer P.S."/>
            <person name="Grigoriev I.V."/>
        </authorList>
    </citation>
    <scope>NUCLEOTIDE SEQUENCE [LARGE SCALE GENOMIC DNA]</scope>
    <source>
        <strain evidence="3">DTO 134E9</strain>
    </source>
</reference>
<dbReference type="PANTHER" id="PTHR42029:SF3">
    <property type="entry name" value="AN04G07800"/>
    <property type="match status" value="1"/>
</dbReference>
<evidence type="ECO:0000256" key="1">
    <source>
        <dbReference type="SAM" id="Phobius"/>
    </source>
</evidence>
<feature type="transmembrane region" description="Helical" evidence="1">
    <location>
        <begin position="72"/>
        <end position="90"/>
    </location>
</feature>
<gene>
    <name evidence="2" type="ORF">ASPWEDRAFT_118939</name>
</gene>
<dbReference type="VEuPathDB" id="FungiDB:ASPWEDRAFT_118939"/>
<dbReference type="EMBL" id="KV878216">
    <property type="protein sequence ID" value="OJJ30797.1"/>
    <property type="molecule type" value="Genomic_DNA"/>
</dbReference>
<keyword evidence="1" id="KW-0812">Transmembrane</keyword>
<proteinExistence type="predicted"/>